<sequence length="402" mass="42050">MADTQFNAPSCAPSGASPASTAPVEAAPAPAFEAAPAPHHASEVPADSPPGPSVPADAHHASDTSGGSHPGSGVLHVRTRLTTGFTVLANALLQRRGSAVTVGVAAYILSLPDGAPVTIDALRAHFTEGEVLISRALRELEAAGYLERRRVRLASGRFRTCTYLHDVPVGRRGGALREVRHGDGAQQRAGGRPARHEGRVRTRTGESAPLAAAVPSRVHESGARTAAAPRQPSDPREREPVPLAAVDPRALLVLASLRRRDPRLVLSERDAADLSPAIGRWLASGLSARRIADVLTARLPDHFVSRPAALLAFRLRDTPLSAPPESKPSAAAPAPPAVHPFHTCDGCERVFRSPDPGRCRDCRSGAREGSAFIASPAAFSRGTRGVGARDVARSLTGRTALP</sequence>
<proteinExistence type="predicted"/>
<feature type="compositionally biased region" description="Low complexity" evidence="1">
    <location>
        <begin position="8"/>
        <end position="46"/>
    </location>
</feature>
<organism evidence="2 3">
    <name type="scientific">Streptomyces evansiae</name>
    <dbReference type="NCBI Taxonomy" id="3075535"/>
    <lineage>
        <taxon>Bacteria</taxon>
        <taxon>Bacillati</taxon>
        <taxon>Actinomycetota</taxon>
        <taxon>Actinomycetes</taxon>
        <taxon>Kitasatosporales</taxon>
        <taxon>Streptomycetaceae</taxon>
        <taxon>Streptomyces</taxon>
    </lineage>
</organism>
<protein>
    <submittedName>
        <fullName evidence="2">Translation initiation factor IF-2</fullName>
    </submittedName>
</protein>
<dbReference type="AlphaFoldDB" id="A0ABD5EE26"/>
<feature type="region of interest" description="Disordered" evidence="1">
    <location>
        <begin position="181"/>
        <end position="242"/>
    </location>
</feature>
<dbReference type="RefSeq" id="WP_311677698.1">
    <property type="nucleotide sequence ID" value="NZ_JAVRER010000078.1"/>
</dbReference>
<name>A0ABD5EE26_9ACTN</name>
<evidence type="ECO:0000313" key="3">
    <source>
        <dbReference type="Proteomes" id="UP001183607"/>
    </source>
</evidence>
<dbReference type="GO" id="GO:0003743">
    <property type="term" value="F:translation initiation factor activity"/>
    <property type="evidence" value="ECO:0007669"/>
    <property type="project" value="UniProtKB-KW"/>
</dbReference>
<keyword evidence="2" id="KW-0648">Protein biosynthesis</keyword>
<keyword evidence="2" id="KW-0396">Initiation factor</keyword>
<feature type="region of interest" description="Disordered" evidence="1">
    <location>
        <begin position="1"/>
        <end position="75"/>
    </location>
</feature>
<feature type="compositionally biased region" description="Basic and acidic residues" evidence="1">
    <location>
        <begin position="194"/>
        <end position="204"/>
    </location>
</feature>
<gene>
    <name evidence="2" type="ORF">RM574_28685</name>
</gene>
<evidence type="ECO:0000256" key="1">
    <source>
        <dbReference type="SAM" id="MobiDB-lite"/>
    </source>
</evidence>
<dbReference type="EMBL" id="JAVRER010000078">
    <property type="protein sequence ID" value="MDT0419457.1"/>
    <property type="molecule type" value="Genomic_DNA"/>
</dbReference>
<comment type="caution">
    <text evidence="2">The sequence shown here is derived from an EMBL/GenBank/DDBJ whole genome shotgun (WGS) entry which is preliminary data.</text>
</comment>
<dbReference type="Proteomes" id="UP001183607">
    <property type="component" value="Unassembled WGS sequence"/>
</dbReference>
<evidence type="ECO:0000313" key="2">
    <source>
        <dbReference type="EMBL" id="MDT0419457.1"/>
    </source>
</evidence>
<accession>A0ABD5EE26</accession>
<reference evidence="3" key="1">
    <citation type="submission" date="2023-07" db="EMBL/GenBank/DDBJ databases">
        <title>30 novel species of actinomycetes from the DSMZ collection.</title>
        <authorList>
            <person name="Nouioui I."/>
        </authorList>
    </citation>
    <scope>NUCLEOTIDE SEQUENCE [LARGE SCALE GENOMIC DNA]</scope>
    <source>
        <strain evidence="3">DSM 41982</strain>
    </source>
</reference>